<dbReference type="Gene3D" id="2.30.42.10">
    <property type="match status" value="1"/>
</dbReference>
<dbReference type="Proteomes" id="UP000270924">
    <property type="component" value="Unassembled WGS sequence"/>
</dbReference>
<dbReference type="AlphaFoldDB" id="A0A3P7E249"/>
<dbReference type="OrthoDB" id="6022711at2759"/>
<keyword evidence="2" id="KW-1185">Reference proteome</keyword>
<gene>
    <name evidence="1" type="ORF">WBA_LOCUS3285</name>
</gene>
<sequence length="152" mass="16945">MSVNGVELSGKTHSEALQIFKKNTKIDVTLCIRRNIPNSSKQNRILDCTERTFTNQKLTYCILRILPKFDINSTSSKWSTKVQKMFSSFLIHPLFVYFRIANGKYEGAKKCTADGSLIAATTTSASTACRRSGILMVQSQQQKMHGSLSAVS</sequence>
<proteinExistence type="predicted"/>
<organism evidence="1 2">
    <name type="scientific">Wuchereria bancrofti</name>
    <dbReference type="NCBI Taxonomy" id="6293"/>
    <lineage>
        <taxon>Eukaryota</taxon>
        <taxon>Metazoa</taxon>
        <taxon>Ecdysozoa</taxon>
        <taxon>Nematoda</taxon>
        <taxon>Chromadorea</taxon>
        <taxon>Rhabditida</taxon>
        <taxon>Spirurina</taxon>
        <taxon>Spiruromorpha</taxon>
        <taxon>Filarioidea</taxon>
        <taxon>Onchocercidae</taxon>
        <taxon>Wuchereria</taxon>
    </lineage>
</organism>
<dbReference type="InterPro" id="IPR036034">
    <property type="entry name" value="PDZ_sf"/>
</dbReference>
<accession>A0A3P7E249</accession>
<reference evidence="1 2" key="1">
    <citation type="submission" date="2018-11" db="EMBL/GenBank/DDBJ databases">
        <authorList>
            <consortium name="Pathogen Informatics"/>
        </authorList>
    </citation>
    <scope>NUCLEOTIDE SEQUENCE [LARGE SCALE GENOMIC DNA]</scope>
</reference>
<name>A0A3P7E249_WUCBA</name>
<dbReference type="EMBL" id="UYWW01001084">
    <property type="protein sequence ID" value="VDM09899.1"/>
    <property type="molecule type" value="Genomic_DNA"/>
</dbReference>
<evidence type="ECO:0008006" key="3">
    <source>
        <dbReference type="Google" id="ProtNLM"/>
    </source>
</evidence>
<protein>
    <recommendedName>
        <fullName evidence="3">PDZ domain-containing protein</fullName>
    </recommendedName>
</protein>
<evidence type="ECO:0000313" key="2">
    <source>
        <dbReference type="Proteomes" id="UP000270924"/>
    </source>
</evidence>
<dbReference type="InParanoid" id="A0A3P7E249"/>
<evidence type="ECO:0000313" key="1">
    <source>
        <dbReference type="EMBL" id="VDM09899.1"/>
    </source>
</evidence>